<dbReference type="Proteomes" id="UP000255269">
    <property type="component" value="Unassembled WGS sequence"/>
</dbReference>
<organism evidence="10 13">
    <name type="scientific">Helicobacter pullorum</name>
    <dbReference type="NCBI Taxonomy" id="35818"/>
    <lineage>
        <taxon>Bacteria</taxon>
        <taxon>Pseudomonadati</taxon>
        <taxon>Campylobacterota</taxon>
        <taxon>Epsilonproteobacteria</taxon>
        <taxon>Campylobacterales</taxon>
        <taxon>Helicobacteraceae</taxon>
        <taxon>Helicobacter</taxon>
    </lineage>
</organism>
<dbReference type="Pfam" id="PF13187">
    <property type="entry name" value="Fer4_9"/>
    <property type="match status" value="1"/>
</dbReference>
<dbReference type="InterPro" id="IPR050157">
    <property type="entry name" value="PSI_iron-sulfur_center"/>
</dbReference>
<dbReference type="PANTHER" id="PTHR24960:SF79">
    <property type="entry name" value="PHOTOSYSTEM I IRON-SULFUR CENTER"/>
    <property type="match status" value="1"/>
</dbReference>
<dbReference type="Proteomes" id="UP000037800">
    <property type="component" value="Unassembled WGS sequence"/>
</dbReference>
<evidence type="ECO:0000313" key="14">
    <source>
        <dbReference type="Proteomes" id="UP000255269"/>
    </source>
</evidence>
<dbReference type="GeneID" id="93196358"/>
<dbReference type="PANTHER" id="PTHR24960">
    <property type="entry name" value="PHOTOSYSTEM I IRON-SULFUR CENTER-RELATED"/>
    <property type="match status" value="1"/>
</dbReference>
<gene>
    <name evidence="11" type="primary">fdxB</name>
    <name evidence="10" type="ORF">HPU229334_11595</name>
    <name evidence="9" type="ORF">HPU229336_05925</name>
    <name evidence="11" type="ORF">NCTC13156_00331</name>
</gene>
<reference evidence="11 14" key="2">
    <citation type="submission" date="2018-06" db="EMBL/GenBank/DDBJ databases">
        <authorList>
            <consortium name="Pathogen Informatics"/>
            <person name="Doyle S."/>
        </authorList>
    </citation>
    <scope>NUCLEOTIDE SEQUENCE [LARGE SCALE GENOMIC DNA]</scope>
    <source>
        <strain evidence="11 14">NCTC13156</strain>
    </source>
</reference>
<evidence type="ECO:0000256" key="4">
    <source>
        <dbReference type="ARBA" id="ARBA00022723"/>
    </source>
</evidence>
<evidence type="ECO:0000256" key="2">
    <source>
        <dbReference type="ARBA" id="ARBA00022448"/>
    </source>
</evidence>
<dbReference type="GO" id="GO:0046872">
    <property type="term" value="F:metal ion binding"/>
    <property type="evidence" value="ECO:0007669"/>
    <property type="project" value="UniProtKB-KW"/>
</dbReference>
<dbReference type="Gene3D" id="3.30.70.20">
    <property type="match status" value="1"/>
</dbReference>
<keyword evidence="7" id="KW-0411">Iron-sulfur</keyword>
<evidence type="ECO:0000259" key="8">
    <source>
        <dbReference type="PROSITE" id="PS51379"/>
    </source>
</evidence>
<dbReference type="EMBL" id="UGJF01000001">
    <property type="protein sequence ID" value="STQ87512.1"/>
    <property type="molecule type" value="Genomic_DNA"/>
</dbReference>
<evidence type="ECO:0000313" key="10">
    <source>
        <dbReference type="EMBL" id="KPH54894.1"/>
    </source>
</evidence>
<evidence type="ECO:0000256" key="5">
    <source>
        <dbReference type="ARBA" id="ARBA00022982"/>
    </source>
</evidence>
<dbReference type="GO" id="GO:0051539">
    <property type="term" value="F:4 iron, 4 sulfur cluster binding"/>
    <property type="evidence" value="ECO:0007669"/>
    <property type="project" value="UniProtKB-KW"/>
</dbReference>
<dbReference type="OrthoDB" id="9803397at2"/>
<evidence type="ECO:0000256" key="3">
    <source>
        <dbReference type="ARBA" id="ARBA00022485"/>
    </source>
</evidence>
<evidence type="ECO:0000313" key="13">
    <source>
        <dbReference type="Proteomes" id="UP000037997"/>
    </source>
</evidence>
<dbReference type="FunFam" id="3.30.70.20:FF:000045">
    <property type="entry name" value="Ferredoxin, 4Fe-4S"/>
    <property type="match status" value="1"/>
</dbReference>
<protein>
    <submittedName>
        <fullName evidence="10">Ferredoxin</fullName>
    </submittedName>
</protein>
<dbReference type="PROSITE" id="PS00198">
    <property type="entry name" value="4FE4S_FER_1"/>
    <property type="match status" value="1"/>
</dbReference>
<keyword evidence="3" id="KW-0004">4Fe-4S</keyword>
<feature type="domain" description="4Fe-4S ferredoxin-type" evidence="8">
    <location>
        <begin position="1"/>
        <end position="29"/>
    </location>
</feature>
<dbReference type="EMBL" id="JNUR01000039">
    <property type="protein sequence ID" value="KPH49903.1"/>
    <property type="molecule type" value="Genomic_DNA"/>
</dbReference>
<evidence type="ECO:0000256" key="7">
    <source>
        <dbReference type="ARBA" id="ARBA00023014"/>
    </source>
</evidence>
<dbReference type="EMBL" id="JNOC01000079">
    <property type="protein sequence ID" value="KPH54894.1"/>
    <property type="molecule type" value="Genomic_DNA"/>
</dbReference>
<feature type="domain" description="4Fe-4S ferredoxin-type" evidence="8">
    <location>
        <begin position="30"/>
        <end position="64"/>
    </location>
</feature>
<dbReference type="InterPro" id="IPR017900">
    <property type="entry name" value="4Fe4S_Fe_S_CS"/>
</dbReference>
<evidence type="ECO:0000256" key="6">
    <source>
        <dbReference type="ARBA" id="ARBA00023004"/>
    </source>
</evidence>
<sequence length="83" mass="9493">MSLMINEECIACDACREECPNEAIEEGDPYYIIDPERCTECYGFYDEPACLSVCPVDAIVSDPDNIESLEELKFKYSQLHKED</sequence>
<name>A0A0N1E4B3_9HELI</name>
<dbReference type="GO" id="GO:0005737">
    <property type="term" value="C:cytoplasm"/>
    <property type="evidence" value="ECO:0007669"/>
    <property type="project" value="TreeGrafter"/>
</dbReference>
<dbReference type="STRING" id="35818.HPU229336_05925"/>
<accession>A0A0N1E4B3</accession>
<dbReference type="InterPro" id="IPR047927">
    <property type="entry name" value="YfhL-like"/>
</dbReference>
<keyword evidence="2" id="KW-0813">Transport</keyword>
<dbReference type="PATRIC" id="fig|35818.10.peg.1207"/>
<dbReference type="AlphaFoldDB" id="A0A0N1E4B3"/>
<evidence type="ECO:0000313" key="9">
    <source>
        <dbReference type="EMBL" id="KPH49903.1"/>
    </source>
</evidence>
<dbReference type="SUPFAM" id="SSF54862">
    <property type="entry name" value="4Fe-4S ferredoxins"/>
    <property type="match status" value="1"/>
</dbReference>
<comment type="cofactor">
    <cofactor evidence="1">
        <name>[4Fe-4S] cluster</name>
        <dbReference type="ChEBI" id="CHEBI:49883"/>
    </cofactor>
</comment>
<dbReference type="InterPro" id="IPR017896">
    <property type="entry name" value="4Fe4S_Fe-S-bd"/>
</dbReference>
<dbReference type="PROSITE" id="PS51379">
    <property type="entry name" value="4FE4S_FER_2"/>
    <property type="match status" value="2"/>
</dbReference>
<dbReference type="Proteomes" id="UP000037997">
    <property type="component" value="Unassembled WGS sequence"/>
</dbReference>
<reference evidence="12 13" key="1">
    <citation type="submission" date="2014-06" db="EMBL/GenBank/DDBJ databases">
        <title>Helicobacter pullorum isolates in fresh chicken meat - phenotypic and genotypic features.</title>
        <authorList>
            <person name="Borges V."/>
            <person name="Santos A."/>
            <person name="Correia C.B."/>
            <person name="Saraiva M."/>
            <person name="Menard A."/>
            <person name="Vieira L."/>
            <person name="Sampaio D.A."/>
            <person name="Gomes J.P."/>
            <person name="Oleastro M."/>
        </authorList>
    </citation>
    <scope>NUCLEOTIDE SEQUENCE [LARGE SCALE GENOMIC DNA]</scope>
    <source>
        <strain evidence="10 13">229334/12</strain>
        <strain evidence="9 12">229336/12</strain>
    </source>
</reference>
<dbReference type="NCBIfam" id="NF033683">
    <property type="entry name" value="di_4Fe-4S_YfhL"/>
    <property type="match status" value="1"/>
</dbReference>
<evidence type="ECO:0000256" key="1">
    <source>
        <dbReference type="ARBA" id="ARBA00001966"/>
    </source>
</evidence>
<keyword evidence="4" id="KW-0479">Metal-binding</keyword>
<dbReference type="RefSeq" id="WP_054195704.1">
    <property type="nucleotide sequence ID" value="NZ_CAJFGW010000001.1"/>
</dbReference>
<evidence type="ECO:0000313" key="12">
    <source>
        <dbReference type="Proteomes" id="UP000037800"/>
    </source>
</evidence>
<keyword evidence="5" id="KW-0249">Electron transport</keyword>
<evidence type="ECO:0000313" key="11">
    <source>
        <dbReference type="EMBL" id="STQ87512.1"/>
    </source>
</evidence>
<proteinExistence type="predicted"/>
<keyword evidence="6" id="KW-0408">Iron</keyword>